<evidence type="ECO:0000256" key="3">
    <source>
        <dbReference type="ARBA" id="ARBA00023163"/>
    </source>
</evidence>
<protein>
    <submittedName>
        <fullName evidence="5">Helix-turn-helix domain-containing protein</fullName>
    </submittedName>
</protein>
<dbReference type="EMBL" id="AP035785">
    <property type="protein sequence ID" value="BFO71827.1"/>
    <property type="molecule type" value="Genomic_DNA"/>
</dbReference>
<feature type="domain" description="HTH araC/xylS-type" evidence="4">
    <location>
        <begin position="198"/>
        <end position="298"/>
    </location>
</feature>
<keyword evidence="3" id="KW-0804">Transcription</keyword>
<dbReference type="InterPro" id="IPR018060">
    <property type="entry name" value="HTH_AraC"/>
</dbReference>
<organism evidence="5">
    <name type="scientific">Prevotella sp. GTC17253</name>
    <dbReference type="NCBI Taxonomy" id="3236793"/>
    <lineage>
        <taxon>Bacteria</taxon>
        <taxon>Pseudomonadati</taxon>
        <taxon>Bacteroidota</taxon>
        <taxon>Bacteroidia</taxon>
        <taxon>Bacteroidales</taxon>
        <taxon>Prevotellaceae</taxon>
        <taxon>Prevotella</taxon>
    </lineage>
</organism>
<dbReference type="Pfam" id="PF12833">
    <property type="entry name" value="HTH_18"/>
    <property type="match status" value="1"/>
</dbReference>
<sequence length="306" mass="35339">MKKVLEINSVNDYAEHVGAEILHPLVSVIHYNELEHCRHSLNNYGVYGLFLMEESPYTLSYGQGVYEAGHHSMICVAPGQIGGVSDTGEEIQLKGWVLLFAPELIAGTQLEQQMEDYHFFSYYQSEALRMQPDEWRTIVSCIKMICYELRVSPDASRQQQILITYLQLILEYCSRFYERQFHTEAVSCNNDILKRFDKLLHQYYKENRQAKYGIPTVKYCAQELFLSPSYFGDIIRQLTGETAIHSIRKFVMQKAQSLLAEGKTVSETAFALGFDYPQHFSRQFKAFFGVSPKQSLQDREKPFVAS</sequence>
<reference evidence="5" key="1">
    <citation type="submission" date="2024-07" db="EMBL/GenBank/DDBJ databases">
        <title>Complete genome sequence of Prevotella sp. YM-2024 GTC17253.</title>
        <authorList>
            <person name="Hayashi M."/>
            <person name="Muto Y."/>
            <person name="Tanaka K."/>
            <person name="Niwa H."/>
        </authorList>
    </citation>
    <scope>NUCLEOTIDE SEQUENCE</scope>
    <source>
        <strain evidence="5">GTC17253</strain>
    </source>
</reference>
<proteinExistence type="predicted"/>
<keyword evidence="2" id="KW-0238">DNA-binding</keyword>
<dbReference type="InterPro" id="IPR009057">
    <property type="entry name" value="Homeodomain-like_sf"/>
</dbReference>
<dbReference type="SUPFAM" id="SSF46689">
    <property type="entry name" value="Homeodomain-like"/>
    <property type="match status" value="1"/>
</dbReference>
<dbReference type="Gene3D" id="1.10.10.60">
    <property type="entry name" value="Homeodomain-like"/>
    <property type="match status" value="2"/>
</dbReference>
<evidence type="ECO:0000313" key="5">
    <source>
        <dbReference type="EMBL" id="BFO71827.1"/>
    </source>
</evidence>
<dbReference type="PROSITE" id="PS01124">
    <property type="entry name" value="HTH_ARAC_FAMILY_2"/>
    <property type="match status" value="1"/>
</dbReference>
<evidence type="ECO:0000259" key="4">
    <source>
        <dbReference type="PROSITE" id="PS01124"/>
    </source>
</evidence>
<dbReference type="SMART" id="SM00342">
    <property type="entry name" value="HTH_ARAC"/>
    <property type="match status" value="1"/>
</dbReference>
<keyword evidence="1" id="KW-0805">Transcription regulation</keyword>
<dbReference type="GO" id="GO:0043565">
    <property type="term" value="F:sequence-specific DNA binding"/>
    <property type="evidence" value="ECO:0007669"/>
    <property type="project" value="InterPro"/>
</dbReference>
<dbReference type="PANTHER" id="PTHR43280:SF32">
    <property type="entry name" value="TRANSCRIPTIONAL REGULATORY PROTEIN"/>
    <property type="match status" value="1"/>
</dbReference>
<dbReference type="AlphaFoldDB" id="A0AB33J0Z9"/>
<dbReference type="PANTHER" id="PTHR43280">
    <property type="entry name" value="ARAC-FAMILY TRANSCRIPTIONAL REGULATOR"/>
    <property type="match status" value="1"/>
</dbReference>
<gene>
    <name evidence="5" type="ORF">GTC17253_17930</name>
</gene>
<evidence type="ECO:0000256" key="2">
    <source>
        <dbReference type="ARBA" id="ARBA00023125"/>
    </source>
</evidence>
<accession>A0AB33J0Z9</accession>
<evidence type="ECO:0000256" key="1">
    <source>
        <dbReference type="ARBA" id="ARBA00023015"/>
    </source>
</evidence>
<dbReference type="GO" id="GO:0003700">
    <property type="term" value="F:DNA-binding transcription factor activity"/>
    <property type="evidence" value="ECO:0007669"/>
    <property type="project" value="InterPro"/>
</dbReference>
<name>A0AB33J0Z9_9BACT</name>